<dbReference type="FunFam" id="2.40.10.10:FF:000120">
    <property type="entry name" value="Putative serine protease"/>
    <property type="match status" value="1"/>
</dbReference>
<dbReference type="InterPro" id="IPR033116">
    <property type="entry name" value="TRYPSIN_SER"/>
</dbReference>
<dbReference type="EMBL" id="CADEPI010000030">
    <property type="protein sequence ID" value="CAB3367428.1"/>
    <property type="molecule type" value="Genomic_DNA"/>
</dbReference>
<evidence type="ECO:0000256" key="5">
    <source>
        <dbReference type="ARBA" id="ARBA00022820"/>
    </source>
</evidence>
<comment type="catalytic activity">
    <reaction evidence="8">
        <text>Selective cleavage of 103-Arg-|-Ser-104 and 124-Ile-|-Ile-125 bonds in Limulus clotting factor B to form activated factor B. Cleavage of -Pro-Arg-|-Xaa- bonds in synthetic substrates.</text>
        <dbReference type="EC" id="3.4.21.84"/>
    </reaction>
</comment>
<dbReference type="OrthoDB" id="5565075at2759"/>
<keyword evidence="2 10" id="KW-0645">Protease</keyword>
<dbReference type="PANTHER" id="PTHR24252:SF7">
    <property type="entry name" value="HYALIN"/>
    <property type="match status" value="1"/>
</dbReference>
<dbReference type="InterPro" id="IPR018114">
    <property type="entry name" value="TRYPSIN_HIS"/>
</dbReference>
<keyword evidence="5" id="KW-0353">Hemolymph clotting</keyword>
<keyword evidence="14" id="KW-1185">Reference proteome</keyword>
<keyword evidence="3 11" id="KW-0732">Signal</keyword>
<dbReference type="InterPro" id="IPR001254">
    <property type="entry name" value="Trypsin_dom"/>
</dbReference>
<dbReference type="CDD" id="cd00190">
    <property type="entry name" value="Tryp_SPc"/>
    <property type="match status" value="1"/>
</dbReference>
<feature type="chain" id="PRO_5035783054" description="limulus clotting factor C" evidence="11">
    <location>
        <begin position="21"/>
        <end position="312"/>
    </location>
</feature>
<evidence type="ECO:0000313" key="14">
    <source>
        <dbReference type="Proteomes" id="UP000494165"/>
    </source>
</evidence>
<dbReference type="PROSITE" id="PS00135">
    <property type="entry name" value="TRYPSIN_SER"/>
    <property type="match status" value="1"/>
</dbReference>
<proteinExistence type="predicted"/>
<reference evidence="13 14" key="1">
    <citation type="submission" date="2020-04" db="EMBL/GenBank/DDBJ databases">
        <authorList>
            <person name="Alioto T."/>
            <person name="Alioto T."/>
            <person name="Gomez Garrido J."/>
        </authorList>
    </citation>
    <scope>NUCLEOTIDE SEQUENCE [LARGE SCALE GENOMIC DNA]</scope>
</reference>
<keyword evidence="7" id="KW-1015">Disulfide bond</keyword>
<dbReference type="InterPro" id="IPR001314">
    <property type="entry name" value="Peptidase_S1A"/>
</dbReference>
<feature type="signal peptide" evidence="11">
    <location>
        <begin position="1"/>
        <end position="20"/>
    </location>
</feature>
<name>A0A8S1CD17_9INSE</name>
<dbReference type="GO" id="GO:0006508">
    <property type="term" value="P:proteolysis"/>
    <property type="evidence" value="ECO:0007669"/>
    <property type="project" value="UniProtKB-KW"/>
</dbReference>
<dbReference type="PROSITE" id="PS51257">
    <property type="entry name" value="PROKAR_LIPOPROTEIN"/>
    <property type="match status" value="1"/>
</dbReference>
<keyword evidence="1" id="KW-0768">Sushi</keyword>
<evidence type="ECO:0000259" key="12">
    <source>
        <dbReference type="PROSITE" id="PS50240"/>
    </source>
</evidence>
<evidence type="ECO:0000256" key="11">
    <source>
        <dbReference type="SAM" id="SignalP"/>
    </source>
</evidence>
<evidence type="ECO:0000256" key="10">
    <source>
        <dbReference type="RuleBase" id="RU363034"/>
    </source>
</evidence>
<dbReference type="GO" id="GO:0042381">
    <property type="term" value="P:hemolymph coagulation"/>
    <property type="evidence" value="ECO:0007669"/>
    <property type="project" value="UniProtKB-KW"/>
</dbReference>
<dbReference type="Gene3D" id="2.40.10.10">
    <property type="entry name" value="Trypsin-like serine proteases"/>
    <property type="match status" value="1"/>
</dbReference>
<dbReference type="EC" id="3.4.21.84" evidence="9"/>
<evidence type="ECO:0000256" key="3">
    <source>
        <dbReference type="ARBA" id="ARBA00022729"/>
    </source>
</evidence>
<evidence type="ECO:0000256" key="6">
    <source>
        <dbReference type="ARBA" id="ARBA00022825"/>
    </source>
</evidence>
<evidence type="ECO:0000256" key="1">
    <source>
        <dbReference type="ARBA" id="ARBA00022659"/>
    </source>
</evidence>
<dbReference type="PANTHER" id="PTHR24252">
    <property type="entry name" value="ACROSIN-RELATED"/>
    <property type="match status" value="1"/>
</dbReference>
<feature type="domain" description="Peptidase S1" evidence="12">
    <location>
        <begin position="72"/>
        <end position="306"/>
    </location>
</feature>
<dbReference type="GO" id="GO:0004252">
    <property type="term" value="F:serine-type endopeptidase activity"/>
    <property type="evidence" value="ECO:0007669"/>
    <property type="project" value="InterPro"/>
</dbReference>
<evidence type="ECO:0000256" key="2">
    <source>
        <dbReference type="ARBA" id="ARBA00022670"/>
    </source>
</evidence>
<keyword evidence="6 10" id="KW-0720">Serine protease</keyword>
<evidence type="ECO:0000256" key="8">
    <source>
        <dbReference type="ARBA" id="ARBA00052079"/>
    </source>
</evidence>
<dbReference type="Proteomes" id="UP000494165">
    <property type="component" value="Unassembled WGS sequence"/>
</dbReference>
<sequence length="312" mass="33584">MKTRCLLATAPCVLLLAALASCDLQVVSKEVPPKDPPLNLPESKTKLVPDKRLKLPPQAKDAGKLASFDEQIVGGKGANRGQWPWQVFVTMNNVAICGGSLIYPQWVLTAAHCADTYTNFTLQLGAVDRNSFENGRVSVETTQKFVHPNYNRVNFNNDIALLKLPSPLFQTSTAFIGSVKLPTDQKNTYEGQMATASGWGKLNDSLSIPTKLQYVSMPVISNSKCVNVFGSTYVINSNICTNTTGSMSTCQGDSGGPLVHFNSMTSTYTLIGATSFGAQDNCGTGKYPVVFTRVSSHLAWIASTVALQSFLG</sequence>
<dbReference type="InterPro" id="IPR043504">
    <property type="entry name" value="Peptidase_S1_PA_chymotrypsin"/>
</dbReference>
<evidence type="ECO:0000256" key="9">
    <source>
        <dbReference type="ARBA" id="ARBA00066707"/>
    </source>
</evidence>
<dbReference type="PROSITE" id="PS00134">
    <property type="entry name" value="TRYPSIN_HIS"/>
    <property type="match status" value="1"/>
</dbReference>
<dbReference type="Pfam" id="PF00089">
    <property type="entry name" value="Trypsin"/>
    <property type="match status" value="1"/>
</dbReference>
<protein>
    <recommendedName>
        <fullName evidence="9">limulus clotting factor C</fullName>
        <ecNumber evidence="9">3.4.21.84</ecNumber>
    </recommendedName>
</protein>
<dbReference type="PROSITE" id="PS50240">
    <property type="entry name" value="TRYPSIN_DOM"/>
    <property type="match status" value="1"/>
</dbReference>
<evidence type="ECO:0000256" key="4">
    <source>
        <dbReference type="ARBA" id="ARBA00022801"/>
    </source>
</evidence>
<evidence type="ECO:0000313" key="13">
    <source>
        <dbReference type="EMBL" id="CAB3367428.1"/>
    </source>
</evidence>
<keyword evidence="4 10" id="KW-0378">Hydrolase</keyword>
<comment type="caution">
    <text evidence="13">The sequence shown here is derived from an EMBL/GenBank/DDBJ whole genome shotgun (WGS) entry which is preliminary data.</text>
</comment>
<dbReference type="SUPFAM" id="SSF50494">
    <property type="entry name" value="Trypsin-like serine proteases"/>
    <property type="match status" value="1"/>
</dbReference>
<dbReference type="PRINTS" id="PR00722">
    <property type="entry name" value="CHYMOTRYPSIN"/>
</dbReference>
<accession>A0A8S1CD17</accession>
<gene>
    <name evidence="13" type="ORF">CLODIP_2_CD00352</name>
</gene>
<dbReference type="SMART" id="SM00020">
    <property type="entry name" value="Tryp_SPc"/>
    <property type="match status" value="1"/>
</dbReference>
<dbReference type="InterPro" id="IPR009003">
    <property type="entry name" value="Peptidase_S1_PA"/>
</dbReference>
<dbReference type="AlphaFoldDB" id="A0A8S1CD17"/>
<evidence type="ECO:0000256" key="7">
    <source>
        <dbReference type="ARBA" id="ARBA00023157"/>
    </source>
</evidence>
<organism evidence="13 14">
    <name type="scientific">Cloeon dipterum</name>
    <dbReference type="NCBI Taxonomy" id="197152"/>
    <lineage>
        <taxon>Eukaryota</taxon>
        <taxon>Metazoa</taxon>
        <taxon>Ecdysozoa</taxon>
        <taxon>Arthropoda</taxon>
        <taxon>Hexapoda</taxon>
        <taxon>Insecta</taxon>
        <taxon>Pterygota</taxon>
        <taxon>Palaeoptera</taxon>
        <taxon>Ephemeroptera</taxon>
        <taxon>Pisciforma</taxon>
        <taxon>Baetidae</taxon>
        <taxon>Cloeon</taxon>
    </lineage>
</organism>